<evidence type="ECO:0000256" key="8">
    <source>
        <dbReference type="RuleBase" id="RU366073"/>
    </source>
</evidence>
<evidence type="ECO:0000313" key="10">
    <source>
        <dbReference type="EMBL" id="MBU2713138.1"/>
    </source>
</evidence>
<dbReference type="InterPro" id="IPR013783">
    <property type="entry name" value="Ig-like_fold"/>
</dbReference>
<protein>
    <recommendedName>
        <fullName evidence="8">Neutral metalloproteinase</fullName>
        <ecNumber evidence="8">3.4.24.-</ecNumber>
    </recommendedName>
</protein>
<keyword evidence="6 8" id="KW-0482">Metalloprotease</keyword>
<dbReference type="InterPro" id="IPR035986">
    <property type="entry name" value="PKD_dom_sf"/>
</dbReference>
<keyword evidence="2 8" id="KW-0645">Protease</keyword>
<evidence type="ECO:0000256" key="6">
    <source>
        <dbReference type="ARBA" id="ARBA00023049"/>
    </source>
</evidence>
<keyword evidence="3" id="KW-0479">Metal-binding</keyword>
<keyword evidence="4 8" id="KW-0378">Hydrolase</keyword>
<dbReference type="InterPro" id="IPR013856">
    <property type="entry name" value="Peptidase_M4_domain"/>
</dbReference>
<dbReference type="Pfam" id="PF02868">
    <property type="entry name" value="Peptidase_M4_C"/>
    <property type="match status" value="1"/>
</dbReference>
<dbReference type="SUPFAM" id="SSF49299">
    <property type="entry name" value="PKD domain"/>
    <property type="match status" value="1"/>
</dbReference>
<dbReference type="PANTHER" id="PTHR33794">
    <property type="entry name" value="BACILLOLYSIN"/>
    <property type="match status" value="1"/>
</dbReference>
<dbReference type="InterPro" id="IPR001570">
    <property type="entry name" value="Peptidase_M4_C_domain"/>
</dbReference>
<dbReference type="EC" id="3.4.24.-" evidence="8"/>
<comment type="caution">
    <text evidence="10">The sequence shown here is derived from an EMBL/GenBank/DDBJ whole genome shotgun (WGS) entry which is preliminary data.</text>
</comment>
<evidence type="ECO:0000256" key="4">
    <source>
        <dbReference type="ARBA" id="ARBA00022801"/>
    </source>
</evidence>
<evidence type="ECO:0000256" key="1">
    <source>
        <dbReference type="ARBA" id="ARBA00009388"/>
    </source>
</evidence>
<evidence type="ECO:0000256" key="2">
    <source>
        <dbReference type="ARBA" id="ARBA00022670"/>
    </source>
</evidence>
<dbReference type="InterPro" id="IPR050728">
    <property type="entry name" value="Zinc_Metalloprotease_M4"/>
</dbReference>
<dbReference type="Proteomes" id="UP000690515">
    <property type="component" value="Unassembled WGS sequence"/>
</dbReference>
<keyword evidence="11" id="KW-1185">Reference proteome</keyword>
<dbReference type="Pfam" id="PF18911">
    <property type="entry name" value="PKD_4"/>
    <property type="match status" value="1"/>
</dbReference>
<comment type="subcellular location">
    <subcellularLocation>
        <location evidence="8">Secreted</location>
    </subcellularLocation>
</comment>
<organism evidence="10 11">
    <name type="scientific">Zooshikella harenae</name>
    <dbReference type="NCBI Taxonomy" id="2827238"/>
    <lineage>
        <taxon>Bacteria</taxon>
        <taxon>Pseudomonadati</taxon>
        <taxon>Pseudomonadota</taxon>
        <taxon>Gammaproteobacteria</taxon>
        <taxon>Oceanospirillales</taxon>
        <taxon>Zooshikellaceae</taxon>
        <taxon>Zooshikella</taxon>
    </lineage>
</organism>
<comment type="function">
    <text evidence="8">Extracellular zinc metalloprotease.</text>
</comment>
<dbReference type="PRINTS" id="PR00730">
    <property type="entry name" value="THERMOLYSIN"/>
</dbReference>
<feature type="non-terminal residue" evidence="10">
    <location>
        <position position="678"/>
    </location>
</feature>
<dbReference type="RefSeq" id="WP_215821422.1">
    <property type="nucleotide sequence ID" value="NZ_JAGSOY010000063.1"/>
</dbReference>
<dbReference type="InterPro" id="IPR000601">
    <property type="entry name" value="PKD_dom"/>
</dbReference>
<keyword evidence="7" id="KW-0865">Zymogen</keyword>
<comment type="cofactor">
    <cofactor evidence="8">
        <name>Zn(2+)</name>
        <dbReference type="ChEBI" id="CHEBI:29105"/>
    </cofactor>
</comment>
<gene>
    <name evidence="10" type="ORF">KCG35_18895</name>
</gene>
<evidence type="ECO:0000256" key="5">
    <source>
        <dbReference type="ARBA" id="ARBA00022833"/>
    </source>
</evidence>
<dbReference type="PANTHER" id="PTHR33794:SF1">
    <property type="entry name" value="BACILLOLYSIN"/>
    <property type="match status" value="1"/>
</dbReference>
<accession>A0ABS5ZGF6</accession>
<dbReference type="InterPro" id="IPR027268">
    <property type="entry name" value="Peptidase_M4/M1_CTD_sf"/>
</dbReference>
<keyword evidence="8" id="KW-0964">Secreted</keyword>
<dbReference type="CDD" id="cd00146">
    <property type="entry name" value="PKD"/>
    <property type="match status" value="1"/>
</dbReference>
<dbReference type="Pfam" id="PF01447">
    <property type="entry name" value="Peptidase_M4"/>
    <property type="match status" value="1"/>
</dbReference>
<feature type="domain" description="PKD" evidence="9">
    <location>
        <begin position="589"/>
        <end position="648"/>
    </location>
</feature>
<reference evidence="10 11" key="1">
    <citation type="submission" date="2021-04" db="EMBL/GenBank/DDBJ databases">
        <authorList>
            <person name="Pira H."/>
            <person name="Risdian C."/>
            <person name="Wink J."/>
        </authorList>
    </citation>
    <scope>NUCLEOTIDE SEQUENCE [LARGE SCALE GENOMIC DNA]</scope>
    <source>
        <strain evidence="10 11">WH53</strain>
    </source>
</reference>
<proteinExistence type="inferred from homology"/>
<dbReference type="PROSITE" id="PS50093">
    <property type="entry name" value="PKD"/>
    <property type="match status" value="1"/>
</dbReference>
<keyword evidence="5 8" id="KW-0862">Zinc</keyword>
<dbReference type="Gene3D" id="3.10.170.10">
    <property type="match status" value="1"/>
</dbReference>
<dbReference type="SUPFAM" id="SSF55486">
    <property type="entry name" value="Metalloproteases ('zincins'), catalytic domain"/>
    <property type="match status" value="1"/>
</dbReference>
<evidence type="ECO:0000313" key="11">
    <source>
        <dbReference type="Proteomes" id="UP000690515"/>
    </source>
</evidence>
<evidence type="ECO:0000256" key="7">
    <source>
        <dbReference type="ARBA" id="ARBA00023145"/>
    </source>
</evidence>
<dbReference type="Gene3D" id="1.10.390.10">
    <property type="entry name" value="Neutral Protease Domain 2"/>
    <property type="match status" value="1"/>
</dbReference>
<dbReference type="InterPro" id="IPR023612">
    <property type="entry name" value="Peptidase_M4"/>
</dbReference>
<name>A0ABS5ZGF6_9GAMM</name>
<dbReference type="Gene3D" id="2.60.40.10">
    <property type="entry name" value="Immunoglobulins"/>
    <property type="match status" value="1"/>
</dbReference>
<comment type="similarity">
    <text evidence="1 8">Belongs to the peptidase M4 family.</text>
</comment>
<evidence type="ECO:0000256" key="3">
    <source>
        <dbReference type="ARBA" id="ARBA00022723"/>
    </source>
</evidence>
<dbReference type="EMBL" id="JAGSOY010000063">
    <property type="protein sequence ID" value="MBU2713138.1"/>
    <property type="molecule type" value="Genomic_DNA"/>
</dbReference>
<sequence>MRDHLLFLMTLLLLSFNSISAERLEPLEESTYSIANGRLYFLDKTNRSAFLNYSIEKSKNKIALKVIKNNHFPQSDQYKYYQQIFKGIEIEGAGLIITKGDDQGNRKVFYQNLFKKIERDIPSIIQPTEFSIEKVQLWLIENYLKGQQSVSDWQLTHYTAKPVIYIALNNKAYYSYKIEFLARSPSVIKPIRAKLFIDPYTQTVIASRNLIKYESMRIAGSGSGGNQKVGYRQYSQPFTLSHTDTALEANTFLVNFDGVSTCTMDYDNVQTLDASQDNAVTVPYRYTCSMSGQHNESLVNGAYGVKNDAQFHGQVAYQLFDQLSFIYNGPLGKRGGTKKPVKIRVHSGSGLDDGFWDGEYINLGDGDKYFYPLVSLDSVTHELAHGFLETYSRLKGDAGHSFGISESFADIAGEAAEYLLGKTQNTKLNDWLFNKESFKQGEAARYFEKPSQDGKSIDSAKHHYWQQNGHYSAGVFNKAFYHLVNDNDEWTPLEGFELFARAAVYCWGDYPSFTEAAQCVLDQAKNLDVADTALAGKTIEQLEKEIMSAFAKVDVYVLSNTGSHALFDYSVSYREVTFTNLSHQWGRVNGSSFEEWQWDFGDGATQIQTNSSALIKHQYKEDGPYKVTLTVVDSSRRQYTYSKTISLTPHYCMPSGNPGDQDFIKQVSLVSTTLGQQL</sequence>
<evidence type="ECO:0000259" key="9">
    <source>
        <dbReference type="PROSITE" id="PS50093"/>
    </source>
</evidence>